<dbReference type="EMBL" id="ADNY01000066">
    <property type="protein sequence ID" value="EFG54880.1"/>
    <property type="molecule type" value="Genomic_DNA"/>
</dbReference>
<evidence type="ECO:0000256" key="1">
    <source>
        <dbReference type="ARBA" id="ARBA00002286"/>
    </source>
</evidence>
<dbReference type="GO" id="GO:0015074">
    <property type="term" value="P:DNA integration"/>
    <property type="evidence" value="ECO:0007669"/>
    <property type="project" value="InterPro"/>
</dbReference>
<dbReference type="PANTHER" id="PTHR46889">
    <property type="entry name" value="TRANSPOSASE INSF FOR INSERTION SEQUENCE IS3B-RELATED"/>
    <property type="match status" value="1"/>
</dbReference>
<dbReference type="InterPro" id="IPR036397">
    <property type="entry name" value="RNaseH_sf"/>
</dbReference>
<feature type="domain" description="Integrase catalytic" evidence="2">
    <location>
        <begin position="3"/>
        <end position="162"/>
    </location>
</feature>
<gene>
    <name evidence="3" type="ORF">HMPREF0493_1645</name>
</gene>
<protein>
    <submittedName>
        <fullName evidence="3">Integrase core domain protein</fullName>
    </submittedName>
</protein>
<dbReference type="Proteomes" id="UP000004069">
    <property type="component" value="Unassembled WGS sequence"/>
</dbReference>
<dbReference type="PANTHER" id="PTHR46889:SF4">
    <property type="entry name" value="TRANSPOSASE INSO FOR INSERTION SEQUENCE ELEMENT IS911B-RELATED"/>
    <property type="match status" value="1"/>
</dbReference>
<evidence type="ECO:0000313" key="4">
    <source>
        <dbReference type="Proteomes" id="UP000004069"/>
    </source>
</evidence>
<comment type="function">
    <text evidence="1">Involved in the transposition of the insertion sequence.</text>
</comment>
<dbReference type="eggNOG" id="COG2801">
    <property type="taxonomic scope" value="Bacteria"/>
</dbReference>
<dbReference type="Pfam" id="PF13333">
    <property type="entry name" value="rve_2"/>
    <property type="match status" value="1"/>
</dbReference>
<dbReference type="InterPro" id="IPR050900">
    <property type="entry name" value="Transposase_IS3/IS150/IS904"/>
</dbReference>
<accession>D4YVT4</accession>
<reference evidence="3 4" key="1">
    <citation type="submission" date="2010-04" db="EMBL/GenBank/DDBJ databases">
        <authorList>
            <person name="Muzny D."/>
            <person name="Qin X."/>
            <person name="Deng J."/>
            <person name="Jiang H."/>
            <person name="Liu Y."/>
            <person name="Qu J."/>
            <person name="Song X.-Z."/>
            <person name="Zhang L."/>
            <person name="Thornton R."/>
            <person name="Coyle M."/>
            <person name="Francisco L."/>
            <person name="Jackson L."/>
            <person name="Javaid M."/>
            <person name="Korchina V."/>
            <person name="Kovar C."/>
            <person name="Mata R."/>
            <person name="Mathew T."/>
            <person name="Ngo R."/>
            <person name="Nguyen L."/>
            <person name="Nguyen N."/>
            <person name="Okwuonu G."/>
            <person name="Ongeri F."/>
            <person name="Pham C."/>
            <person name="Simmons D."/>
            <person name="Wilczek-Boney K."/>
            <person name="Hale W."/>
            <person name="Jakkamsetti A."/>
            <person name="Pham P."/>
            <person name="Ruth R."/>
            <person name="San Lucas F."/>
            <person name="Warren J."/>
            <person name="Zhang J."/>
            <person name="Zhao Z."/>
            <person name="Zhou C."/>
            <person name="Zhu D."/>
            <person name="Lee S."/>
            <person name="Bess C."/>
            <person name="Blankenburg K."/>
            <person name="Forbes L."/>
            <person name="Fu Q."/>
            <person name="Gubbala S."/>
            <person name="Hirani K."/>
            <person name="Jayaseelan J.C."/>
            <person name="Lara F."/>
            <person name="Munidasa M."/>
            <person name="Palculict T."/>
            <person name="Patil S."/>
            <person name="Pu L.-L."/>
            <person name="Saada N."/>
            <person name="Tang L."/>
            <person name="Weissenberger G."/>
            <person name="Zhu Y."/>
            <person name="Hemphill L."/>
            <person name="Shang Y."/>
            <person name="Youmans B."/>
            <person name="Ayvaz T."/>
            <person name="Ross M."/>
            <person name="Santibanez J."/>
            <person name="Aqrawi P."/>
            <person name="Gross S."/>
            <person name="Joshi V."/>
            <person name="Fowler G."/>
            <person name="Nazareth L."/>
            <person name="Reid J."/>
            <person name="Worley K."/>
            <person name="Petrosino J."/>
            <person name="Highlander S."/>
            <person name="Gibbs R."/>
        </authorList>
    </citation>
    <scope>NUCLEOTIDE SEQUENCE [LARGE SCALE GENOMIC DNA]</scope>
    <source>
        <strain evidence="3 4">DSM 11664</strain>
    </source>
</reference>
<keyword evidence="4" id="KW-1185">Reference proteome</keyword>
<dbReference type="InterPro" id="IPR025948">
    <property type="entry name" value="HTH-like_dom"/>
</dbReference>
<dbReference type="PROSITE" id="PS50994">
    <property type="entry name" value="INTEGRASE"/>
    <property type="match status" value="1"/>
</dbReference>
<sequence>MKAIKRPLRTLRRDYNLKINHKRVYRLMREFHLLARKYNLRAGKYVLEGLNKVFESRPEGLKYRMTVHSDQGVQYQSNIYRHTLRKHRVFQSMSRRATCHDNAAMESFFHIMKVEMDYFTHHFETKKQLVKAMKEWIEYYNHKRIGHKLKGLTPIEYRNQTLSKFI</sequence>
<evidence type="ECO:0000259" key="2">
    <source>
        <dbReference type="PROSITE" id="PS50994"/>
    </source>
</evidence>
<dbReference type="InterPro" id="IPR001584">
    <property type="entry name" value="Integrase_cat-core"/>
</dbReference>
<dbReference type="Gene3D" id="3.30.420.10">
    <property type="entry name" value="Ribonuclease H-like superfamily/Ribonuclease H"/>
    <property type="match status" value="1"/>
</dbReference>
<name>D4YVT4_9LACO</name>
<dbReference type="OrthoDB" id="9781005at2"/>
<dbReference type="Pfam" id="PF13276">
    <property type="entry name" value="HTH_21"/>
    <property type="match status" value="1"/>
</dbReference>
<comment type="caution">
    <text evidence="3">The sequence shown here is derived from an EMBL/GenBank/DDBJ whole genome shotgun (WGS) entry which is preliminary data.</text>
</comment>
<dbReference type="SUPFAM" id="SSF53098">
    <property type="entry name" value="Ribonuclease H-like"/>
    <property type="match status" value="1"/>
</dbReference>
<proteinExistence type="predicted"/>
<dbReference type="InterPro" id="IPR012337">
    <property type="entry name" value="RNaseH-like_sf"/>
</dbReference>
<dbReference type="AlphaFoldDB" id="D4YVT4"/>
<organism evidence="3 4">
    <name type="scientific">Lactobacillus amylolyticus DSM 11664</name>
    <dbReference type="NCBI Taxonomy" id="585524"/>
    <lineage>
        <taxon>Bacteria</taxon>
        <taxon>Bacillati</taxon>
        <taxon>Bacillota</taxon>
        <taxon>Bacilli</taxon>
        <taxon>Lactobacillales</taxon>
        <taxon>Lactobacillaceae</taxon>
        <taxon>Lactobacillus</taxon>
    </lineage>
</organism>
<dbReference type="GO" id="GO:0003676">
    <property type="term" value="F:nucleic acid binding"/>
    <property type="evidence" value="ECO:0007669"/>
    <property type="project" value="InterPro"/>
</dbReference>
<evidence type="ECO:0000313" key="3">
    <source>
        <dbReference type="EMBL" id="EFG54880.1"/>
    </source>
</evidence>